<feature type="domain" description="Lon proteolytic" evidence="21">
    <location>
        <begin position="1128"/>
        <end position="1317"/>
    </location>
</feature>
<comment type="function">
    <text evidence="16">Exhibits both single-stranded and double-stranded endoribonuclease activity. May act as an activator of RNA-induced silencing complex (RISC) by facilitating endonucleolytic cleavage of the siRNA passenger strand.</text>
</comment>
<dbReference type="PROSITE" id="PS51786">
    <property type="entry name" value="LON_PROTEOLYTIC"/>
    <property type="match status" value="1"/>
</dbReference>
<evidence type="ECO:0000256" key="7">
    <source>
        <dbReference type="ARBA" id="ARBA00022670"/>
    </source>
</evidence>
<dbReference type="InterPro" id="IPR003959">
    <property type="entry name" value="ATPase_AAA_core"/>
</dbReference>
<keyword evidence="6" id="KW-0963">Cytoplasm</keyword>
<dbReference type="Gene3D" id="3.40.50.300">
    <property type="entry name" value="P-loop containing nucleotide triphosphate hydrolases"/>
    <property type="match status" value="1"/>
</dbReference>
<evidence type="ECO:0000256" key="14">
    <source>
        <dbReference type="ARBA" id="ARBA00023242"/>
    </source>
</evidence>
<dbReference type="InterPro" id="IPR002848">
    <property type="entry name" value="Translin_fam"/>
</dbReference>
<dbReference type="Pfam" id="PF05362">
    <property type="entry name" value="Lon_C"/>
    <property type="match status" value="1"/>
</dbReference>
<keyword evidence="12" id="KW-0694">RNA-binding</keyword>
<dbReference type="GO" id="GO:0003723">
    <property type="term" value="F:RNA binding"/>
    <property type="evidence" value="ECO:0007669"/>
    <property type="project" value="UniProtKB-KW"/>
</dbReference>
<dbReference type="Gene3D" id="1.20.58.190">
    <property type="entry name" value="Translin, domain 1"/>
    <property type="match status" value="1"/>
</dbReference>
<dbReference type="GO" id="GO:0003697">
    <property type="term" value="F:single-stranded DNA binding"/>
    <property type="evidence" value="ECO:0007669"/>
    <property type="project" value="InterPro"/>
</dbReference>
<name>A0A1I8GZ31_9PLAT</name>
<dbReference type="PANTHER" id="PTHR10046">
    <property type="entry name" value="ATP DEPENDENT LON PROTEASE FAMILY MEMBER"/>
    <property type="match status" value="1"/>
</dbReference>
<keyword evidence="13" id="KW-0238">DNA-binding</keyword>
<keyword evidence="9 19" id="KW-0378">Hydrolase</keyword>
<evidence type="ECO:0000256" key="8">
    <source>
        <dbReference type="ARBA" id="ARBA00022741"/>
    </source>
</evidence>
<dbReference type="InterPro" id="IPR027065">
    <property type="entry name" value="Lon_Prtase"/>
</dbReference>
<keyword evidence="18" id="KW-0460">Magnesium</keyword>
<comment type="function">
    <text evidence="15">DNA-binding protein that specifically recognizes consensus sequences at the breakpoint junctions in chromosomal translocations, mostly involving immunoglobulin (Ig)/T-cell receptor gene segments. Seems to recognize single-stranded DNA ends generated by staggered breaks occurring at recombination hot spots.</text>
</comment>
<dbReference type="SUPFAM" id="SSF74784">
    <property type="entry name" value="Translin"/>
    <property type="match status" value="1"/>
</dbReference>
<evidence type="ECO:0000256" key="10">
    <source>
        <dbReference type="ARBA" id="ARBA00022825"/>
    </source>
</evidence>
<dbReference type="GO" id="GO:0006508">
    <property type="term" value="P:proteolysis"/>
    <property type="evidence" value="ECO:0007669"/>
    <property type="project" value="UniProtKB-KW"/>
</dbReference>
<dbReference type="Proteomes" id="UP000095280">
    <property type="component" value="Unplaced"/>
</dbReference>
<evidence type="ECO:0000256" key="11">
    <source>
        <dbReference type="ARBA" id="ARBA00022840"/>
    </source>
</evidence>
<evidence type="ECO:0000259" key="22">
    <source>
        <dbReference type="PROSITE" id="PS51787"/>
    </source>
</evidence>
<dbReference type="Gene3D" id="3.30.230.10">
    <property type="match status" value="1"/>
</dbReference>
<dbReference type="GO" id="GO:0005737">
    <property type="term" value="C:cytoplasm"/>
    <property type="evidence" value="ECO:0007669"/>
    <property type="project" value="UniProtKB-SubCell"/>
</dbReference>
<dbReference type="GO" id="GO:0046872">
    <property type="term" value="F:metal ion binding"/>
    <property type="evidence" value="ECO:0007669"/>
    <property type="project" value="UniProtKB-KW"/>
</dbReference>
<dbReference type="Gene3D" id="1.20.5.5270">
    <property type="match status" value="1"/>
</dbReference>
<dbReference type="InterPro" id="IPR014721">
    <property type="entry name" value="Ribsml_uS5_D2-typ_fold_subgr"/>
</dbReference>
<comment type="similarity">
    <text evidence="3">Belongs to the translin family.</text>
</comment>
<keyword evidence="18" id="KW-0479">Metal-binding</keyword>
<evidence type="ECO:0000256" key="9">
    <source>
        <dbReference type="ARBA" id="ARBA00022801"/>
    </source>
</evidence>
<dbReference type="GO" id="GO:0016070">
    <property type="term" value="P:RNA metabolic process"/>
    <property type="evidence" value="ECO:0007669"/>
    <property type="project" value="InterPro"/>
</dbReference>
<evidence type="ECO:0000313" key="24">
    <source>
        <dbReference type="WBParaSite" id="maker-uti_cns_0003759-snap-gene-0.5-mRNA-1"/>
    </source>
</evidence>
<dbReference type="SUPFAM" id="SSF52540">
    <property type="entry name" value="P-loop containing nucleoside triphosphate hydrolases"/>
    <property type="match status" value="1"/>
</dbReference>
<evidence type="ECO:0000256" key="16">
    <source>
        <dbReference type="ARBA" id="ARBA00025410"/>
    </source>
</evidence>
<evidence type="ECO:0000256" key="6">
    <source>
        <dbReference type="ARBA" id="ARBA00022490"/>
    </source>
</evidence>
<accession>A0A1I8GZ31</accession>
<keyword evidence="10 19" id="KW-0720">Serine protease</keyword>
<dbReference type="InterPro" id="IPR033956">
    <property type="entry name" value="Translin"/>
</dbReference>
<dbReference type="InterPro" id="IPR020568">
    <property type="entry name" value="Ribosomal_Su5_D2-typ_SF"/>
</dbReference>
<dbReference type="GO" id="GO:0043565">
    <property type="term" value="F:sequence-specific DNA binding"/>
    <property type="evidence" value="ECO:0007669"/>
    <property type="project" value="InterPro"/>
</dbReference>
<feature type="compositionally biased region" description="Basic and acidic residues" evidence="20">
    <location>
        <begin position="1332"/>
        <end position="1344"/>
    </location>
</feature>
<feature type="active site" evidence="19">
    <location>
        <position position="1221"/>
    </location>
</feature>
<dbReference type="InterPro" id="IPR016068">
    <property type="entry name" value="Translin_N"/>
</dbReference>
<dbReference type="Gene3D" id="1.10.8.60">
    <property type="match status" value="1"/>
</dbReference>
<dbReference type="SUPFAM" id="SSF141571">
    <property type="entry name" value="Pentapeptide repeat-like"/>
    <property type="match status" value="1"/>
</dbReference>
<evidence type="ECO:0000256" key="5">
    <source>
        <dbReference type="ARBA" id="ARBA00022196"/>
    </source>
</evidence>
<dbReference type="InterPro" id="IPR027417">
    <property type="entry name" value="P-loop_NTPase"/>
</dbReference>
<dbReference type="SMART" id="SM00382">
    <property type="entry name" value="AAA"/>
    <property type="match status" value="1"/>
</dbReference>
<dbReference type="SUPFAM" id="SSF54211">
    <property type="entry name" value="Ribosomal protein S5 domain 2-like"/>
    <property type="match status" value="1"/>
</dbReference>
<feature type="compositionally biased region" description="Polar residues" evidence="20">
    <location>
        <begin position="661"/>
        <end position="670"/>
    </location>
</feature>
<evidence type="ECO:0000256" key="15">
    <source>
        <dbReference type="ARBA" id="ARBA00025374"/>
    </source>
</evidence>
<keyword evidence="8" id="KW-0547">Nucleotide-binding</keyword>
<evidence type="ECO:0000256" key="18">
    <source>
        <dbReference type="PIRSR" id="PIRSR602848-1"/>
    </source>
</evidence>
<dbReference type="Pfam" id="PF01997">
    <property type="entry name" value="Translin"/>
    <property type="match status" value="1"/>
</dbReference>
<organism evidence="23 24">
    <name type="scientific">Macrostomum lignano</name>
    <dbReference type="NCBI Taxonomy" id="282301"/>
    <lineage>
        <taxon>Eukaryota</taxon>
        <taxon>Metazoa</taxon>
        <taxon>Spiralia</taxon>
        <taxon>Lophotrochozoa</taxon>
        <taxon>Platyhelminthes</taxon>
        <taxon>Rhabditophora</taxon>
        <taxon>Macrostomorpha</taxon>
        <taxon>Macrostomida</taxon>
        <taxon>Macrostomidae</taxon>
        <taxon>Macrostomum</taxon>
    </lineage>
</organism>
<evidence type="ECO:0000256" key="2">
    <source>
        <dbReference type="ARBA" id="ARBA00004496"/>
    </source>
</evidence>
<dbReference type="Pfam" id="PF02190">
    <property type="entry name" value="LON_substr_bdg"/>
    <property type="match status" value="1"/>
</dbReference>
<comment type="subunit">
    <text evidence="4">Ring-shaped heterooctamer of six TSN and two TSNAX subunits, DNA/RNA binding occurs inside the ring.</text>
</comment>
<dbReference type="CDD" id="cd14819">
    <property type="entry name" value="Translin"/>
    <property type="match status" value="1"/>
</dbReference>
<evidence type="ECO:0000256" key="12">
    <source>
        <dbReference type="ARBA" id="ARBA00022884"/>
    </source>
</evidence>
<keyword evidence="7 19" id="KW-0645">Protease</keyword>
<dbReference type="Pfam" id="PF22667">
    <property type="entry name" value="Lon_lid"/>
    <property type="match status" value="1"/>
</dbReference>
<keyword evidence="23" id="KW-1185">Reference proteome</keyword>
<evidence type="ECO:0000259" key="21">
    <source>
        <dbReference type="PROSITE" id="PS51786"/>
    </source>
</evidence>
<feature type="domain" description="Lon N-terminal" evidence="22">
    <location>
        <begin position="424"/>
        <end position="651"/>
    </location>
</feature>
<dbReference type="InterPro" id="IPR016069">
    <property type="entry name" value="Translin_C"/>
</dbReference>
<evidence type="ECO:0000256" key="3">
    <source>
        <dbReference type="ARBA" id="ARBA00005902"/>
    </source>
</evidence>
<dbReference type="GO" id="GO:0005634">
    <property type="term" value="C:nucleus"/>
    <property type="evidence" value="ECO:0007669"/>
    <property type="project" value="UniProtKB-SubCell"/>
</dbReference>
<feature type="binding site" evidence="18">
    <location>
        <position position="163"/>
    </location>
    <ligand>
        <name>Mg(2+)</name>
        <dbReference type="ChEBI" id="CHEBI:18420"/>
    </ligand>
</feature>
<dbReference type="PROSITE" id="PS51787">
    <property type="entry name" value="LON_N"/>
    <property type="match status" value="1"/>
</dbReference>
<dbReference type="SMART" id="SM00464">
    <property type="entry name" value="LON"/>
    <property type="match status" value="1"/>
</dbReference>
<dbReference type="InterPro" id="IPR036081">
    <property type="entry name" value="Translin_sf"/>
</dbReference>
<keyword evidence="11" id="KW-0067">ATP-binding</keyword>
<dbReference type="Gene3D" id="1.20.58.200">
    <property type="entry name" value="Translin, domain 2"/>
    <property type="match status" value="1"/>
</dbReference>
<evidence type="ECO:0000256" key="1">
    <source>
        <dbReference type="ARBA" id="ARBA00004123"/>
    </source>
</evidence>
<reference evidence="24" key="1">
    <citation type="submission" date="2016-11" db="UniProtKB">
        <authorList>
            <consortium name="WormBaseParasite"/>
        </authorList>
    </citation>
    <scope>IDENTIFICATION</scope>
</reference>
<dbReference type="GO" id="GO:0004176">
    <property type="term" value="F:ATP-dependent peptidase activity"/>
    <property type="evidence" value="ECO:0007669"/>
    <property type="project" value="UniProtKB-UniRule"/>
</dbReference>
<evidence type="ECO:0000256" key="20">
    <source>
        <dbReference type="SAM" id="MobiDB-lite"/>
    </source>
</evidence>
<dbReference type="WBParaSite" id="maker-uti_cns_0003759-snap-gene-0.5-mRNA-1">
    <property type="protein sequence ID" value="maker-uti_cns_0003759-snap-gene-0.5-mRNA-1"/>
    <property type="gene ID" value="maker-uti_cns_0003759-snap-gene-0.5"/>
</dbReference>
<dbReference type="GO" id="GO:0030163">
    <property type="term" value="P:protein catabolic process"/>
    <property type="evidence" value="ECO:0007669"/>
    <property type="project" value="InterPro"/>
</dbReference>
<dbReference type="Gene3D" id="2.160.20.80">
    <property type="entry name" value="E3 ubiquitin-protein ligase SopA"/>
    <property type="match status" value="1"/>
</dbReference>
<feature type="region of interest" description="Disordered" evidence="20">
    <location>
        <begin position="1326"/>
        <end position="1350"/>
    </location>
</feature>
<feature type="active site" evidence="19">
    <location>
        <position position="1264"/>
    </location>
</feature>
<dbReference type="InterPro" id="IPR054594">
    <property type="entry name" value="Lon_lid"/>
</dbReference>
<dbReference type="InterPro" id="IPR003111">
    <property type="entry name" value="Lon_prtase_N"/>
</dbReference>
<dbReference type="Pfam" id="PF00004">
    <property type="entry name" value="AAA"/>
    <property type="match status" value="1"/>
</dbReference>
<comment type="similarity">
    <text evidence="19">Belongs to the peptidase S16 family.</text>
</comment>
<dbReference type="GO" id="GO:0005524">
    <property type="term" value="F:ATP binding"/>
    <property type="evidence" value="ECO:0007669"/>
    <property type="project" value="UniProtKB-KW"/>
</dbReference>
<comment type="subcellular location">
    <subcellularLocation>
        <location evidence="2">Cytoplasm</location>
    </subcellularLocation>
    <subcellularLocation>
        <location evidence="1">Nucleus</location>
    </subcellularLocation>
</comment>
<evidence type="ECO:0000256" key="19">
    <source>
        <dbReference type="PROSITE-ProRule" id="PRU01122"/>
    </source>
</evidence>
<evidence type="ECO:0000256" key="17">
    <source>
        <dbReference type="ARBA" id="ARBA00030513"/>
    </source>
</evidence>
<dbReference type="GO" id="GO:0004252">
    <property type="term" value="F:serine-type endopeptidase activity"/>
    <property type="evidence" value="ECO:0007669"/>
    <property type="project" value="UniProtKB-UniRule"/>
</dbReference>
<protein>
    <recommendedName>
        <fullName evidence="5">Translin</fullName>
    </recommendedName>
    <alternativeName>
        <fullName evidence="17">Component 3 of promoter of RISC</fullName>
    </alternativeName>
</protein>
<feature type="region of interest" description="Disordered" evidence="20">
    <location>
        <begin position="655"/>
        <end position="677"/>
    </location>
</feature>
<sequence>ASPATDSNATGIEAEFQLYLNQLAADLATVESVKATAAELTKLAQLPLQALRCIHRSCDTNSISKAIDEARAALQPSIDLLAKLGQQMPAGTYYKYHQLWREPVQQLCMAVTFISFLESDRLLSLEDAASQLGMAGDSDGGGGSTLHLDLEDYLFGLLLLASELARLSVNAVTAGRPDLPRRVADFARHLEAGFRLLNFKNDALRRRYDGLKYDMRKIEEVLYDVTSRLAESRLAESRLAESRLAESRLAESRLAKSRLAESRLAKSRLAESRLAKSRLAESRLAKSRLAESRLAKSRLAESRLAKSRLAESRLAKSRLAESRLAKSRLAESRLAKSRLAESRLAKSRLAESRLAKSRLAESRLAKSRLAESRLAKSRLAESRLAKLQKCHLQIIHKTIGYFQSAKSIFMTAQPNNKPEEEAELPALIISGDACILPFELARIPIGNSQDCKAIAASLKFDGAKHLVATFTSHDADDSETKLAGRIGTVCAVQQLLLLPSPSLVLRGLSRCRFHAWVSGSNSTQVGRRFFWSQQPQQQQSPRRARVAMLTSDVEEVDAEATAEELRQLISLCQRLGVLRASPTAAAASEAAAAAEDASDIKDGERKRLASQLPDLLGGLLSLSSEQRLRLLAATTHRERAAVLLPILRSRLRDKTGDAAAANSSLPTSSPRAGGGPIGELASRLAAADLPKAASEAANRELARLRSITSGAQHHHPEAGVIQTYLETLLALPWRRLTPPDAGPATMADARRLLDAEHHGLASVKERVLQFLAVRRLRPSLRPPLLCLVAPPGCGKTSVAGSLARCLGRPLQRIALGGVADPAELRGHRRTYVGAMPGRLLAAVRAAGVRDPVLLLDELDKLGRRGMHGDPQATRQRSGSTMTNGCFVADLQALVLSPLTAAVCLSRLCSRARTLLGLSTAFIKIRICSAVTAALVPVHYKCAAPPTESGARASVSRQSTKRRVAVLAGRVPSAFVELVAQWSSAAVLCVGGPGSIPSAGTRRLGLLVQSTPLKANRQDRVRIATDHLLPKQLSQHGLEPGSVLLREAELLRVIDAYTREAGVRQLERRLARLCRHAALLAAEAPPSEPLRVDADVLRQIFEEADGADCRPTPSPYEQMTMSAANSGAPLEPGVCPVLAVTPHGGEVLLLECGWTLEPAVDGGGQTTDLAPVCTGQVGEVMRESVTLCISWLSSRLNSQLRRNRCRLHVHFPSGAVPKDGTSAGLPLAAALTSLASGTPVRAGVALTGEVTLRGRVLAIGGVPAKLEAAARAGLHSVVLPMANRIEATRTAGRLGLAGRLRLHCVETVDQALRFALEPAAGHRGLGDWPALPIKDEDSTEDREALSARPKL</sequence>
<dbReference type="InterPro" id="IPR008269">
    <property type="entry name" value="Lon_proteolytic"/>
</dbReference>
<keyword evidence="14" id="KW-0539">Nucleus</keyword>
<evidence type="ECO:0000256" key="4">
    <source>
        <dbReference type="ARBA" id="ARBA00011685"/>
    </source>
</evidence>
<evidence type="ECO:0000256" key="13">
    <source>
        <dbReference type="ARBA" id="ARBA00023125"/>
    </source>
</evidence>
<evidence type="ECO:0000313" key="23">
    <source>
        <dbReference type="Proteomes" id="UP000095280"/>
    </source>
</evidence>
<proteinExistence type="inferred from homology"/>
<dbReference type="InterPro" id="IPR003593">
    <property type="entry name" value="AAA+_ATPase"/>
</dbReference>
<dbReference type="PRINTS" id="PR00830">
    <property type="entry name" value="ENDOLAPTASE"/>
</dbReference>
<dbReference type="GO" id="GO:0016887">
    <property type="term" value="F:ATP hydrolysis activity"/>
    <property type="evidence" value="ECO:0007669"/>
    <property type="project" value="InterPro"/>
</dbReference>